<dbReference type="AlphaFoldDB" id="A0A7G1HQ27"/>
<accession>A0A7G1HQ27</accession>
<reference evidence="4" key="1">
    <citation type="submission" date="2020-07" db="EMBL/GenBank/DDBJ databases">
        <title>Complete genome sequencing of Coprobacter sp. strain 2CBH44.</title>
        <authorList>
            <person name="Sakamoto M."/>
            <person name="Murakami T."/>
            <person name="Mori H."/>
        </authorList>
    </citation>
    <scope>NUCLEOTIDE SEQUENCE [LARGE SCALE GENOMIC DNA]</scope>
    <source>
        <strain evidence="4">2CBH44</strain>
    </source>
</reference>
<evidence type="ECO:0000313" key="3">
    <source>
        <dbReference type="EMBL" id="BCI61686.1"/>
    </source>
</evidence>
<protein>
    <submittedName>
        <fullName evidence="3">Uncharacterized protein</fullName>
    </submittedName>
</protein>
<proteinExistence type="predicted"/>
<evidence type="ECO:0000313" key="4">
    <source>
        <dbReference type="Proteomes" id="UP000594042"/>
    </source>
</evidence>
<keyword evidence="4" id="KW-1185">Reference proteome</keyword>
<dbReference type="KEGG" id="copr:Cop2CBH44_00390"/>
<evidence type="ECO:0000256" key="2">
    <source>
        <dbReference type="SAM" id="Phobius"/>
    </source>
</evidence>
<keyword evidence="2" id="KW-0472">Membrane</keyword>
<dbReference type="EMBL" id="AP023322">
    <property type="protein sequence ID" value="BCI61686.1"/>
    <property type="molecule type" value="Genomic_DNA"/>
</dbReference>
<gene>
    <name evidence="3" type="ORF">Cop2CBH44_00390</name>
</gene>
<keyword evidence="2" id="KW-1133">Transmembrane helix</keyword>
<sequence>MLVGCVSGEASAGLSSSFAGNHTPPGKGRGSKFFYFTISMRWCFILPPFFAGGMVS</sequence>
<feature type="region of interest" description="Disordered" evidence="1">
    <location>
        <begin position="1"/>
        <end position="27"/>
    </location>
</feature>
<keyword evidence="2" id="KW-0812">Transmembrane</keyword>
<dbReference type="Proteomes" id="UP000594042">
    <property type="component" value="Chromosome"/>
</dbReference>
<feature type="transmembrane region" description="Helical" evidence="2">
    <location>
        <begin position="33"/>
        <end position="55"/>
    </location>
</feature>
<evidence type="ECO:0000256" key="1">
    <source>
        <dbReference type="SAM" id="MobiDB-lite"/>
    </source>
</evidence>
<name>A0A7G1HQ27_9BACT</name>
<organism evidence="3 4">
    <name type="scientific">Coprobacter secundus subsp. similis</name>
    <dbReference type="NCBI Taxonomy" id="2751153"/>
    <lineage>
        <taxon>Bacteria</taxon>
        <taxon>Pseudomonadati</taxon>
        <taxon>Bacteroidota</taxon>
        <taxon>Bacteroidia</taxon>
        <taxon>Bacteroidales</taxon>
        <taxon>Barnesiellaceae</taxon>
        <taxon>Coprobacter</taxon>
    </lineage>
</organism>